<dbReference type="AlphaFoldDB" id="A0A317K3B2"/>
<dbReference type="Proteomes" id="UP000245683">
    <property type="component" value="Unassembled WGS sequence"/>
</dbReference>
<name>A0A317K3B2_9ACTN</name>
<reference evidence="2" key="1">
    <citation type="submission" date="2018-05" db="EMBL/GenBank/DDBJ databases">
        <title>Micromonospora globispora sp. nov. and Micromonospora rugosa sp. nov., isolated from marine sediment.</title>
        <authorList>
            <person name="Carro L."/>
            <person name="Aysel V."/>
            <person name="Cetin D."/>
            <person name="Igual J.M."/>
            <person name="Klenk H.-P."/>
            <person name="Trujillo M.E."/>
            <person name="Sahin N."/>
        </authorList>
    </citation>
    <scope>NUCLEOTIDE SEQUENCE [LARGE SCALE GENOMIC DNA]</scope>
    <source>
        <strain evidence="2">S2904</strain>
    </source>
</reference>
<accession>A0A317K3B2</accession>
<protein>
    <submittedName>
        <fullName evidence="1">Uncharacterized protein</fullName>
    </submittedName>
</protein>
<comment type="caution">
    <text evidence="1">The sequence shown here is derived from an EMBL/GenBank/DDBJ whole genome shotgun (WGS) entry which is preliminary data.</text>
</comment>
<proteinExistence type="predicted"/>
<organism evidence="1 2">
    <name type="scientific">Micromonospora globispora</name>
    <dbReference type="NCBI Taxonomy" id="1450148"/>
    <lineage>
        <taxon>Bacteria</taxon>
        <taxon>Bacillati</taxon>
        <taxon>Actinomycetota</taxon>
        <taxon>Actinomycetes</taxon>
        <taxon>Micromonosporales</taxon>
        <taxon>Micromonosporaceae</taxon>
        <taxon>Micromonospora</taxon>
    </lineage>
</organism>
<keyword evidence="2" id="KW-1185">Reference proteome</keyword>
<evidence type="ECO:0000313" key="2">
    <source>
        <dbReference type="Proteomes" id="UP000245683"/>
    </source>
</evidence>
<sequence>MQISTFAEQFGDQHAVTVVRRRIAAQAIQHRVRLLDAALRESHLGESHHRVAAVFAALGDQCVQQGAARRECAMRSAQC</sequence>
<gene>
    <name evidence="1" type="ORF">DLJ46_18520</name>
</gene>
<dbReference type="EMBL" id="QGSV01000222">
    <property type="protein sequence ID" value="PWU46352.1"/>
    <property type="molecule type" value="Genomic_DNA"/>
</dbReference>
<dbReference type="RefSeq" id="WP_109945892.1">
    <property type="nucleotide sequence ID" value="NZ_QGGF01000474.1"/>
</dbReference>
<evidence type="ECO:0000313" key="1">
    <source>
        <dbReference type="EMBL" id="PWU46352.1"/>
    </source>
</evidence>